<reference evidence="3 4" key="1">
    <citation type="submission" date="2019-03" db="EMBL/GenBank/DDBJ databases">
        <title>Genome sequence of Lentibacillus salicampi ATCC BAA-719.</title>
        <authorList>
            <person name="Maclea K.S."/>
            <person name="Simoes Junior M."/>
        </authorList>
    </citation>
    <scope>NUCLEOTIDE SEQUENCE [LARGE SCALE GENOMIC DNA]</scope>
    <source>
        <strain evidence="3 4">ATCC BAA-719</strain>
    </source>
</reference>
<dbReference type="OrthoDB" id="5361545at2"/>
<dbReference type="Proteomes" id="UP000298484">
    <property type="component" value="Unassembled WGS sequence"/>
</dbReference>
<feature type="region of interest" description="Disordered" evidence="1">
    <location>
        <begin position="225"/>
        <end position="259"/>
    </location>
</feature>
<evidence type="ECO:0000313" key="3">
    <source>
        <dbReference type="EMBL" id="TFJ92074.1"/>
    </source>
</evidence>
<feature type="compositionally biased region" description="Basic and acidic residues" evidence="1">
    <location>
        <begin position="94"/>
        <end position="146"/>
    </location>
</feature>
<dbReference type="RefSeq" id="WP_135110856.1">
    <property type="nucleotide sequence ID" value="NZ_SRHY01000030.1"/>
</dbReference>
<dbReference type="InterPro" id="IPR025711">
    <property type="entry name" value="PepSY"/>
</dbReference>
<dbReference type="Pfam" id="PF03413">
    <property type="entry name" value="PepSY"/>
    <property type="match status" value="2"/>
</dbReference>
<keyword evidence="4" id="KW-1185">Reference proteome</keyword>
<organism evidence="3 4">
    <name type="scientific">Lentibacillus salicampi</name>
    <dbReference type="NCBI Taxonomy" id="175306"/>
    <lineage>
        <taxon>Bacteria</taxon>
        <taxon>Bacillati</taxon>
        <taxon>Bacillota</taxon>
        <taxon>Bacilli</taxon>
        <taxon>Bacillales</taxon>
        <taxon>Bacillaceae</taxon>
        <taxon>Lentibacillus</taxon>
    </lineage>
</organism>
<gene>
    <name evidence="3" type="ORF">E4U82_14395</name>
</gene>
<feature type="region of interest" description="Disordered" evidence="1">
    <location>
        <begin position="94"/>
        <end position="170"/>
    </location>
</feature>
<dbReference type="AlphaFoldDB" id="A0A4Y9ACG3"/>
<proteinExistence type="predicted"/>
<sequence>MKRKVGIVLAVILSISAMGLGMLQSSASEVSPKLGEQEIRELMTSQYPGDITELELEQSGNRAVYEAEIHDNGTEYEIKMDGDTGEVLELEKKFSGKHNNEQNSVEDQKKSGETDANKNDTKQNDDKKARNDADGGDKSDSNKDNTDQMELNQSGNSAHNKPSKSAVISTGEAEKIAQGAFSGTIVEMELDEDDNRLYYEIGMISKNKEADIEIDAYTGDILVMEIDSDNDDDNHDDNENEDENDHDQDDSDDDKDDEK</sequence>
<feature type="domain" description="PepSY" evidence="2">
    <location>
        <begin position="168"/>
        <end position="222"/>
    </location>
</feature>
<name>A0A4Y9ACG3_9BACI</name>
<feature type="compositionally biased region" description="Acidic residues" evidence="1">
    <location>
        <begin position="226"/>
        <end position="259"/>
    </location>
</feature>
<evidence type="ECO:0000259" key="2">
    <source>
        <dbReference type="Pfam" id="PF03413"/>
    </source>
</evidence>
<comment type="caution">
    <text evidence="3">The sequence shown here is derived from an EMBL/GenBank/DDBJ whole genome shotgun (WGS) entry which is preliminary data.</text>
</comment>
<evidence type="ECO:0000256" key="1">
    <source>
        <dbReference type="SAM" id="MobiDB-lite"/>
    </source>
</evidence>
<dbReference type="Gene3D" id="3.10.450.40">
    <property type="match status" value="2"/>
</dbReference>
<evidence type="ECO:0000313" key="4">
    <source>
        <dbReference type="Proteomes" id="UP000298484"/>
    </source>
</evidence>
<accession>A0A4Y9ACG3</accession>
<protein>
    <recommendedName>
        <fullName evidence="2">PepSY domain-containing protein</fullName>
    </recommendedName>
</protein>
<dbReference type="EMBL" id="SRHY01000030">
    <property type="protein sequence ID" value="TFJ92074.1"/>
    <property type="molecule type" value="Genomic_DNA"/>
</dbReference>
<feature type="domain" description="PepSY" evidence="2">
    <location>
        <begin position="33"/>
        <end position="90"/>
    </location>
</feature>
<feature type="compositionally biased region" description="Polar residues" evidence="1">
    <location>
        <begin position="148"/>
        <end position="160"/>
    </location>
</feature>